<reference evidence="2 3" key="1">
    <citation type="journal article" date="2021" name="Elife">
        <title>Chloroplast acquisition without the gene transfer in kleptoplastic sea slugs, Plakobranchus ocellatus.</title>
        <authorList>
            <person name="Maeda T."/>
            <person name="Takahashi S."/>
            <person name="Yoshida T."/>
            <person name="Shimamura S."/>
            <person name="Takaki Y."/>
            <person name="Nagai Y."/>
            <person name="Toyoda A."/>
            <person name="Suzuki Y."/>
            <person name="Arimoto A."/>
            <person name="Ishii H."/>
            <person name="Satoh N."/>
            <person name="Nishiyama T."/>
            <person name="Hasebe M."/>
            <person name="Maruyama T."/>
            <person name="Minagawa J."/>
            <person name="Obokata J."/>
            <person name="Shigenobu S."/>
        </authorList>
    </citation>
    <scope>NUCLEOTIDE SEQUENCE [LARGE SCALE GENOMIC DNA]</scope>
</reference>
<accession>A0AAV4HX01</accession>
<keyword evidence="1" id="KW-0732">Signal</keyword>
<dbReference type="EMBL" id="BMAT01002239">
    <property type="protein sequence ID" value="GFS02479.1"/>
    <property type="molecule type" value="Genomic_DNA"/>
</dbReference>
<proteinExistence type="predicted"/>
<dbReference type="AlphaFoldDB" id="A0AAV4HX01"/>
<evidence type="ECO:0000256" key="1">
    <source>
        <dbReference type="SAM" id="SignalP"/>
    </source>
</evidence>
<feature type="chain" id="PRO_5043786218" description="Secreted protein" evidence="1">
    <location>
        <begin position="24"/>
        <end position="156"/>
    </location>
</feature>
<feature type="signal peptide" evidence="1">
    <location>
        <begin position="1"/>
        <end position="23"/>
    </location>
</feature>
<evidence type="ECO:0000313" key="2">
    <source>
        <dbReference type="EMBL" id="GFS02479.1"/>
    </source>
</evidence>
<protein>
    <recommendedName>
        <fullName evidence="4">Secreted protein</fullName>
    </recommendedName>
</protein>
<keyword evidence="3" id="KW-1185">Reference proteome</keyword>
<sequence length="156" mass="18276">MMMMMMMFLIKIIMMTWITKNDAFSNENRLRPQVTCYLPDVNRVCLCVCIFSRYVEEHVQRTGVAIETQGFTVVTSGRKRESLTGNATMHLYPYLEPLRQIEGKCVIHSFYVCHTFILRMSYIHFTCVIHLFYALLDFMRYGPAQEDEAHNGGNPR</sequence>
<organism evidence="2 3">
    <name type="scientific">Elysia marginata</name>
    <dbReference type="NCBI Taxonomy" id="1093978"/>
    <lineage>
        <taxon>Eukaryota</taxon>
        <taxon>Metazoa</taxon>
        <taxon>Spiralia</taxon>
        <taxon>Lophotrochozoa</taxon>
        <taxon>Mollusca</taxon>
        <taxon>Gastropoda</taxon>
        <taxon>Heterobranchia</taxon>
        <taxon>Euthyneura</taxon>
        <taxon>Panpulmonata</taxon>
        <taxon>Sacoglossa</taxon>
        <taxon>Placobranchoidea</taxon>
        <taxon>Plakobranchidae</taxon>
        <taxon>Elysia</taxon>
    </lineage>
</organism>
<gene>
    <name evidence="2" type="ORF">ElyMa_001124400</name>
</gene>
<evidence type="ECO:0008006" key="4">
    <source>
        <dbReference type="Google" id="ProtNLM"/>
    </source>
</evidence>
<comment type="caution">
    <text evidence="2">The sequence shown here is derived from an EMBL/GenBank/DDBJ whole genome shotgun (WGS) entry which is preliminary data.</text>
</comment>
<dbReference type="Proteomes" id="UP000762676">
    <property type="component" value="Unassembled WGS sequence"/>
</dbReference>
<name>A0AAV4HX01_9GAST</name>
<evidence type="ECO:0000313" key="3">
    <source>
        <dbReference type="Proteomes" id="UP000762676"/>
    </source>
</evidence>